<dbReference type="InterPro" id="IPR001647">
    <property type="entry name" value="HTH_TetR"/>
</dbReference>
<dbReference type="InterPro" id="IPR050109">
    <property type="entry name" value="HTH-type_TetR-like_transc_reg"/>
</dbReference>
<evidence type="ECO:0000256" key="3">
    <source>
        <dbReference type="ARBA" id="ARBA00023163"/>
    </source>
</evidence>
<feature type="domain" description="HTH tetR-type" evidence="5">
    <location>
        <begin position="14"/>
        <end position="74"/>
    </location>
</feature>
<accession>A0ABS5N9E7</accession>
<evidence type="ECO:0000313" key="6">
    <source>
        <dbReference type="EMBL" id="MBS4100875.1"/>
    </source>
</evidence>
<proteinExistence type="predicted"/>
<dbReference type="Pfam" id="PF00440">
    <property type="entry name" value="TetR_N"/>
    <property type="match status" value="1"/>
</dbReference>
<comment type="caution">
    <text evidence="6">The sequence shown here is derived from an EMBL/GenBank/DDBJ whole genome shotgun (WGS) entry which is preliminary data.</text>
</comment>
<dbReference type="SUPFAM" id="SSF48498">
    <property type="entry name" value="Tetracyclin repressor-like, C-terminal domain"/>
    <property type="match status" value="1"/>
</dbReference>
<dbReference type="InterPro" id="IPR036271">
    <property type="entry name" value="Tet_transcr_reg_TetR-rel_C_sf"/>
</dbReference>
<dbReference type="PANTHER" id="PTHR30055">
    <property type="entry name" value="HTH-TYPE TRANSCRIPTIONAL REGULATOR RUTR"/>
    <property type="match status" value="1"/>
</dbReference>
<keyword evidence="2 4" id="KW-0238">DNA-binding</keyword>
<dbReference type="PRINTS" id="PR00455">
    <property type="entry name" value="HTHTETR"/>
</dbReference>
<evidence type="ECO:0000259" key="5">
    <source>
        <dbReference type="PROSITE" id="PS50977"/>
    </source>
</evidence>
<keyword evidence="1" id="KW-0805">Transcription regulation</keyword>
<dbReference type="Gene3D" id="1.10.357.10">
    <property type="entry name" value="Tetracycline Repressor, domain 2"/>
    <property type="match status" value="1"/>
</dbReference>
<sequence length="225" mass="23907">MSAPRPGLRQQKKEATRARIAAAAMELFVQRGFDDVSVAEIATAAGVTEKTVFNHFATKVDLAFPGDPAAEAALLDALQSRPAGTSALDAFRDFADAVYASYFPVDERGRRREKEIALLVDSSPTLRAWKRDMLARYAGIVRDHLATELGAADSDLRPAVVARALLAVHEGVIDGFRDALVAGDEDAETLARRLRASAHQAFDLLGAGLQDYAPGPAASPAGHAG</sequence>
<gene>
    <name evidence="6" type="ORF">KFZ73_06445</name>
</gene>
<keyword evidence="7" id="KW-1185">Reference proteome</keyword>
<organism evidence="6 7">
    <name type="scientific">Tsukamurella paurometabola</name>
    <name type="common">Corynebacterium paurometabolum</name>
    <dbReference type="NCBI Taxonomy" id="2061"/>
    <lineage>
        <taxon>Bacteria</taxon>
        <taxon>Bacillati</taxon>
        <taxon>Actinomycetota</taxon>
        <taxon>Actinomycetes</taxon>
        <taxon>Mycobacteriales</taxon>
        <taxon>Tsukamurellaceae</taxon>
        <taxon>Tsukamurella</taxon>
    </lineage>
</organism>
<feature type="DNA-binding region" description="H-T-H motif" evidence="4">
    <location>
        <begin position="37"/>
        <end position="56"/>
    </location>
</feature>
<evidence type="ECO:0000256" key="4">
    <source>
        <dbReference type="PROSITE-ProRule" id="PRU00335"/>
    </source>
</evidence>
<evidence type="ECO:0000256" key="2">
    <source>
        <dbReference type="ARBA" id="ARBA00023125"/>
    </source>
</evidence>
<dbReference type="RefSeq" id="WP_212553281.1">
    <property type="nucleotide sequence ID" value="NZ_JAGXOE010000009.1"/>
</dbReference>
<dbReference type="SUPFAM" id="SSF46689">
    <property type="entry name" value="Homeodomain-like"/>
    <property type="match status" value="1"/>
</dbReference>
<dbReference type="PANTHER" id="PTHR30055:SF234">
    <property type="entry name" value="HTH-TYPE TRANSCRIPTIONAL REGULATOR BETI"/>
    <property type="match status" value="1"/>
</dbReference>
<dbReference type="Proteomes" id="UP000676853">
    <property type="component" value="Unassembled WGS sequence"/>
</dbReference>
<keyword evidence="3" id="KW-0804">Transcription</keyword>
<dbReference type="Gene3D" id="1.10.10.60">
    <property type="entry name" value="Homeodomain-like"/>
    <property type="match status" value="1"/>
</dbReference>
<reference evidence="6 7" key="1">
    <citation type="submission" date="2021-04" db="EMBL/GenBank/DDBJ databases">
        <title>Whole genome sequence analysis of a thiophenic sulfur metabolizing bacteria.</title>
        <authorList>
            <person name="Akhtar N."/>
            <person name="Akram J."/>
            <person name="Aslam A."/>
        </authorList>
    </citation>
    <scope>NUCLEOTIDE SEQUENCE [LARGE SCALE GENOMIC DNA]</scope>
    <source>
        <strain evidence="6 7">3OW</strain>
    </source>
</reference>
<name>A0ABS5N9E7_TSUPA</name>
<dbReference type="PROSITE" id="PS50977">
    <property type="entry name" value="HTH_TETR_2"/>
    <property type="match status" value="1"/>
</dbReference>
<evidence type="ECO:0000256" key="1">
    <source>
        <dbReference type="ARBA" id="ARBA00023015"/>
    </source>
</evidence>
<protein>
    <submittedName>
        <fullName evidence="6">TetR family transcriptional regulator</fullName>
    </submittedName>
</protein>
<dbReference type="EMBL" id="JAGXOE010000009">
    <property type="protein sequence ID" value="MBS4100875.1"/>
    <property type="molecule type" value="Genomic_DNA"/>
</dbReference>
<dbReference type="InterPro" id="IPR009057">
    <property type="entry name" value="Homeodomain-like_sf"/>
</dbReference>
<evidence type="ECO:0000313" key="7">
    <source>
        <dbReference type="Proteomes" id="UP000676853"/>
    </source>
</evidence>